<gene>
    <name evidence="14" type="ORF">CTEN210_07784</name>
</gene>
<feature type="compositionally biased region" description="Basic residues" evidence="12">
    <location>
        <begin position="1"/>
        <end position="11"/>
    </location>
</feature>
<feature type="transmembrane region" description="Helical" evidence="11">
    <location>
        <begin position="318"/>
        <end position="337"/>
    </location>
</feature>
<feature type="transmembrane region" description="Helical" evidence="11">
    <location>
        <begin position="286"/>
        <end position="306"/>
    </location>
</feature>
<keyword evidence="7 11" id="KW-0378">Hydrolase</keyword>
<feature type="domain" description="Peptidase S54 rhomboid" evidence="13">
    <location>
        <begin position="158"/>
        <end position="304"/>
    </location>
</feature>
<evidence type="ECO:0000256" key="3">
    <source>
        <dbReference type="ARBA" id="ARBA00009045"/>
    </source>
</evidence>
<feature type="region of interest" description="Disordered" evidence="12">
    <location>
        <begin position="1"/>
        <end position="28"/>
    </location>
</feature>
<evidence type="ECO:0000256" key="11">
    <source>
        <dbReference type="RuleBase" id="RU362115"/>
    </source>
</evidence>
<evidence type="ECO:0000256" key="8">
    <source>
        <dbReference type="ARBA" id="ARBA00022825"/>
    </source>
</evidence>
<evidence type="ECO:0000313" key="15">
    <source>
        <dbReference type="Proteomes" id="UP001054902"/>
    </source>
</evidence>
<dbReference type="Gene3D" id="1.20.1540.10">
    <property type="entry name" value="Rhomboid-like"/>
    <property type="match status" value="1"/>
</dbReference>
<keyword evidence="5 11" id="KW-0645">Protease</keyword>
<keyword evidence="8 11" id="KW-0720">Serine protease</keyword>
<comment type="catalytic activity">
    <reaction evidence="1 11">
        <text>Cleaves type-1 transmembrane domains using a catalytic dyad composed of serine and histidine that are contributed by different transmembrane domains.</text>
        <dbReference type="EC" id="3.4.21.105"/>
    </reaction>
</comment>
<evidence type="ECO:0000256" key="2">
    <source>
        <dbReference type="ARBA" id="ARBA00004141"/>
    </source>
</evidence>
<feature type="transmembrane region" description="Helical" evidence="11">
    <location>
        <begin position="194"/>
        <end position="216"/>
    </location>
</feature>
<name>A0AAD3CSC7_9STRA</name>
<comment type="function">
    <text evidence="11">Serine protease involved in intramembrane proteolysis.</text>
</comment>
<evidence type="ECO:0000256" key="4">
    <source>
        <dbReference type="ARBA" id="ARBA00013039"/>
    </source>
</evidence>
<dbReference type="GO" id="GO:0016020">
    <property type="term" value="C:membrane"/>
    <property type="evidence" value="ECO:0007669"/>
    <property type="project" value="UniProtKB-SubCell"/>
</dbReference>
<sequence>MKFFKKNRKDKNKVVEEEEGAGLYQPPNAQVEMKKYQTKYAEPGFANNPTAKPGDGREAYDVENVRNTKNYDNIEGSYAQMKEDDPDYLAINGEPVYVVKQKRGYLSILFSITQTVVLIGMMIQCNVAPLKINPMVGPYPDALSYWGAKNAYNIIIDKEYWRLFSPILLHAGVFHLLCNVSVQLDTGAFFEREWGSIIWLLVYLGSAASGSILSVIVSPNSIGVGSSGSVCGLFGAKIAEALCRCKENTKTEMKALSYAILCEQFASTLCSVILILVFSFIPFVDWAAHVGGLLGGFLVGMFIFSLRIKTMKWKIGMAIVSLLINLIFFGVGLSYMFNQSRGEVAEEMGDVCEYYKQFYEDYECRCRMDDADVDG</sequence>
<dbReference type="Proteomes" id="UP001054902">
    <property type="component" value="Unassembled WGS sequence"/>
</dbReference>
<evidence type="ECO:0000259" key="13">
    <source>
        <dbReference type="Pfam" id="PF01694"/>
    </source>
</evidence>
<feature type="transmembrane region" description="Helical" evidence="11">
    <location>
        <begin position="104"/>
        <end position="123"/>
    </location>
</feature>
<dbReference type="EMBL" id="BLLK01000045">
    <property type="protein sequence ID" value="GFH51308.1"/>
    <property type="molecule type" value="Genomic_DNA"/>
</dbReference>
<keyword evidence="10 11" id="KW-0472">Membrane</keyword>
<evidence type="ECO:0000256" key="1">
    <source>
        <dbReference type="ARBA" id="ARBA00000156"/>
    </source>
</evidence>
<dbReference type="GO" id="GO:0004252">
    <property type="term" value="F:serine-type endopeptidase activity"/>
    <property type="evidence" value="ECO:0007669"/>
    <property type="project" value="InterPro"/>
</dbReference>
<protein>
    <recommendedName>
        <fullName evidence="4">rhomboid protease</fullName>
        <ecNumber evidence="4">3.4.21.105</ecNumber>
    </recommendedName>
</protein>
<evidence type="ECO:0000256" key="7">
    <source>
        <dbReference type="ARBA" id="ARBA00022801"/>
    </source>
</evidence>
<comment type="subcellular location">
    <subcellularLocation>
        <location evidence="2 11">Membrane</location>
        <topology evidence="2 11">Multi-pass membrane protein</topology>
    </subcellularLocation>
</comment>
<organism evidence="14 15">
    <name type="scientific">Chaetoceros tenuissimus</name>
    <dbReference type="NCBI Taxonomy" id="426638"/>
    <lineage>
        <taxon>Eukaryota</taxon>
        <taxon>Sar</taxon>
        <taxon>Stramenopiles</taxon>
        <taxon>Ochrophyta</taxon>
        <taxon>Bacillariophyta</taxon>
        <taxon>Coscinodiscophyceae</taxon>
        <taxon>Chaetocerotophycidae</taxon>
        <taxon>Chaetocerotales</taxon>
        <taxon>Chaetocerotaceae</taxon>
        <taxon>Chaetoceros</taxon>
    </lineage>
</organism>
<comment type="similarity">
    <text evidence="3 11">Belongs to the peptidase S54 family.</text>
</comment>
<feature type="transmembrane region" description="Helical" evidence="11">
    <location>
        <begin position="222"/>
        <end position="243"/>
    </location>
</feature>
<dbReference type="InterPro" id="IPR022764">
    <property type="entry name" value="Peptidase_S54_rhomboid_dom"/>
</dbReference>
<dbReference type="Pfam" id="PF01694">
    <property type="entry name" value="Rhomboid"/>
    <property type="match status" value="1"/>
</dbReference>
<dbReference type="SUPFAM" id="SSF144091">
    <property type="entry name" value="Rhomboid-like"/>
    <property type="match status" value="1"/>
</dbReference>
<evidence type="ECO:0000256" key="9">
    <source>
        <dbReference type="ARBA" id="ARBA00022989"/>
    </source>
</evidence>
<dbReference type="EC" id="3.4.21.105" evidence="4"/>
<evidence type="ECO:0000256" key="12">
    <source>
        <dbReference type="SAM" id="MobiDB-lite"/>
    </source>
</evidence>
<evidence type="ECO:0000256" key="5">
    <source>
        <dbReference type="ARBA" id="ARBA00022670"/>
    </source>
</evidence>
<keyword evidence="15" id="KW-1185">Reference proteome</keyword>
<keyword evidence="6 11" id="KW-0812">Transmembrane</keyword>
<dbReference type="InterPro" id="IPR035952">
    <property type="entry name" value="Rhomboid-like_sf"/>
</dbReference>
<dbReference type="PANTHER" id="PTHR22936:SF69">
    <property type="entry name" value="RHOMBOID-LIKE PROTEIN"/>
    <property type="match status" value="1"/>
</dbReference>
<proteinExistence type="inferred from homology"/>
<accession>A0AAD3CSC7</accession>
<dbReference type="GO" id="GO:0006508">
    <property type="term" value="P:proteolysis"/>
    <property type="evidence" value="ECO:0007669"/>
    <property type="project" value="UniProtKB-KW"/>
</dbReference>
<evidence type="ECO:0000313" key="14">
    <source>
        <dbReference type="EMBL" id="GFH51308.1"/>
    </source>
</evidence>
<evidence type="ECO:0000256" key="10">
    <source>
        <dbReference type="ARBA" id="ARBA00023136"/>
    </source>
</evidence>
<reference evidence="14 15" key="1">
    <citation type="journal article" date="2021" name="Sci. Rep.">
        <title>The genome of the diatom Chaetoceros tenuissimus carries an ancient integrated fragment of an extant virus.</title>
        <authorList>
            <person name="Hongo Y."/>
            <person name="Kimura K."/>
            <person name="Takaki Y."/>
            <person name="Yoshida Y."/>
            <person name="Baba S."/>
            <person name="Kobayashi G."/>
            <person name="Nagasaki K."/>
            <person name="Hano T."/>
            <person name="Tomaru Y."/>
        </authorList>
    </citation>
    <scope>NUCLEOTIDE SEQUENCE [LARGE SCALE GENOMIC DNA]</scope>
    <source>
        <strain evidence="14 15">NIES-3715</strain>
    </source>
</reference>
<dbReference type="AlphaFoldDB" id="A0AAD3CSC7"/>
<dbReference type="InterPro" id="IPR002610">
    <property type="entry name" value="Peptidase_S54_rhomboid-like"/>
</dbReference>
<keyword evidence="9 11" id="KW-1133">Transmembrane helix</keyword>
<feature type="transmembrane region" description="Helical" evidence="11">
    <location>
        <begin position="163"/>
        <end position="182"/>
    </location>
</feature>
<evidence type="ECO:0000256" key="6">
    <source>
        <dbReference type="ARBA" id="ARBA00022692"/>
    </source>
</evidence>
<comment type="caution">
    <text evidence="14">The sequence shown here is derived from an EMBL/GenBank/DDBJ whole genome shotgun (WGS) entry which is preliminary data.</text>
</comment>
<dbReference type="PANTHER" id="PTHR22936">
    <property type="entry name" value="RHOMBOID-RELATED"/>
    <property type="match status" value="1"/>
</dbReference>
<feature type="transmembrane region" description="Helical" evidence="11">
    <location>
        <begin position="255"/>
        <end position="280"/>
    </location>
</feature>